<feature type="transmembrane region" description="Helical" evidence="5">
    <location>
        <begin position="257"/>
        <end position="275"/>
    </location>
</feature>
<name>A0ABV7QZQ2_9RHOB</name>
<feature type="transmembrane region" description="Helical" evidence="5">
    <location>
        <begin position="173"/>
        <end position="190"/>
    </location>
</feature>
<reference evidence="7" key="1">
    <citation type="journal article" date="2019" name="Int. J. Syst. Evol. Microbiol.">
        <title>The Global Catalogue of Microorganisms (GCM) 10K type strain sequencing project: providing services to taxonomists for standard genome sequencing and annotation.</title>
        <authorList>
            <consortium name="The Broad Institute Genomics Platform"/>
            <consortium name="The Broad Institute Genome Sequencing Center for Infectious Disease"/>
            <person name="Wu L."/>
            <person name="Ma J."/>
        </authorList>
    </citation>
    <scope>NUCLEOTIDE SEQUENCE [LARGE SCALE GENOMIC DNA]</scope>
    <source>
        <strain evidence="7">KCTC 42899</strain>
    </source>
</reference>
<evidence type="ECO:0000313" key="7">
    <source>
        <dbReference type="Proteomes" id="UP001595721"/>
    </source>
</evidence>
<evidence type="ECO:0000256" key="1">
    <source>
        <dbReference type="ARBA" id="ARBA00004141"/>
    </source>
</evidence>
<feature type="transmembrane region" description="Helical" evidence="5">
    <location>
        <begin position="228"/>
        <end position="245"/>
    </location>
</feature>
<feature type="transmembrane region" description="Helical" evidence="5">
    <location>
        <begin position="148"/>
        <end position="167"/>
    </location>
</feature>
<proteinExistence type="predicted"/>
<keyword evidence="3 5" id="KW-1133">Transmembrane helix</keyword>
<feature type="transmembrane region" description="Helical" evidence="5">
    <location>
        <begin position="20"/>
        <end position="38"/>
    </location>
</feature>
<dbReference type="CDD" id="cd09322">
    <property type="entry name" value="TDT_TehA_like"/>
    <property type="match status" value="1"/>
</dbReference>
<feature type="transmembrane region" description="Helical" evidence="5">
    <location>
        <begin position="50"/>
        <end position="69"/>
    </location>
</feature>
<evidence type="ECO:0000313" key="6">
    <source>
        <dbReference type="EMBL" id="MFC3527295.1"/>
    </source>
</evidence>
<comment type="subcellular location">
    <subcellularLocation>
        <location evidence="1">Membrane</location>
        <topology evidence="1">Multi-pass membrane protein</topology>
    </subcellularLocation>
</comment>
<dbReference type="Pfam" id="PF03595">
    <property type="entry name" value="SLAC1"/>
    <property type="match status" value="1"/>
</dbReference>
<dbReference type="RefSeq" id="WP_377742722.1">
    <property type="nucleotide sequence ID" value="NZ_JBHRXJ010000002.1"/>
</dbReference>
<dbReference type="Gene3D" id="1.50.10.150">
    <property type="entry name" value="Voltage-dependent anion channel"/>
    <property type="match status" value="1"/>
</dbReference>
<comment type="caution">
    <text evidence="6">The sequence shown here is derived from an EMBL/GenBank/DDBJ whole genome shotgun (WGS) entry which is preliminary data.</text>
</comment>
<feature type="transmembrane region" description="Helical" evidence="5">
    <location>
        <begin position="202"/>
        <end position="222"/>
    </location>
</feature>
<feature type="transmembrane region" description="Helical" evidence="5">
    <location>
        <begin position="89"/>
        <end position="109"/>
    </location>
</feature>
<dbReference type="InterPro" id="IPR052951">
    <property type="entry name" value="Tellurite_res_ion_channel"/>
</dbReference>
<feature type="transmembrane region" description="Helical" evidence="5">
    <location>
        <begin position="115"/>
        <end position="136"/>
    </location>
</feature>
<dbReference type="Proteomes" id="UP001595721">
    <property type="component" value="Unassembled WGS sequence"/>
</dbReference>
<feature type="transmembrane region" description="Helical" evidence="5">
    <location>
        <begin position="287"/>
        <end position="306"/>
    </location>
</feature>
<dbReference type="PANTHER" id="PTHR37955:SF1">
    <property type="entry name" value="DEP DOMAIN-CONTAINING PROTEIN"/>
    <property type="match status" value="1"/>
</dbReference>
<protein>
    <submittedName>
        <fullName evidence="6">Tellurium resistance protein</fullName>
    </submittedName>
</protein>
<accession>A0ABV7QZQ2</accession>
<evidence type="ECO:0000256" key="3">
    <source>
        <dbReference type="ARBA" id="ARBA00022989"/>
    </source>
</evidence>
<keyword evidence="7" id="KW-1185">Reference proteome</keyword>
<dbReference type="InterPro" id="IPR038665">
    <property type="entry name" value="Voltage-dep_anion_channel_sf"/>
</dbReference>
<dbReference type="InterPro" id="IPR004695">
    <property type="entry name" value="SLAC1/Mae1/Ssu1/TehA"/>
</dbReference>
<keyword evidence="2 5" id="KW-0812">Transmembrane</keyword>
<dbReference type="EMBL" id="JBHRXJ010000002">
    <property type="protein sequence ID" value="MFC3527295.1"/>
    <property type="molecule type" value="Genomic_DNA"/>
</dbReference>
<sequence>MRFAPVRTAAPGLWRRVPPAIFPPLLGILGLALAWRLAAQRFGLPDALPGMLAGGAMAAWAFATLAYGAKLARRPAVLAEELRILPGRAGVGAALVCIYAAAQILGPFAPSAARILLILGLGAHLIFWAVLIPVLLSVPGQGRVTPAWQLNFVGPIVAVQAAAGFGWTGFAAALWWPMAAAAVLIWALSLRQAWREDIPAPLRPLLVIHVAPVAMLGASAAALGWHGVAAGFAWALVPVLAAIVLRVRWLTEAGFSPFWSAFTFPLAASAGLWLAMSYTAPGWAGPARMLLVVASLVVVPILFLVWKSWAQGRLAVKTNAAIA</sequence>
<organism evidence="6 7">
    <name type="scientific">Paracoccus mangrovi</name>
    <dbReference type="NCBI Taxonomy" id="1715645"/>
    <lineage>
        <taxon>Bacteria</taxon>
        <taxon>Pseudomonadati</taxon>
        <taxon>Pseudomonadota</taxon>
        <taxon>Alphaproteobacteria</taxon>
        <taxon>Rhodobacterales</taxon>
        <taxon>Paracoccaceae</taxon>
        <taxon>Paracoccus</taxon>
    </lineage>
</organism>
<gene>
    <name evidence="6" type="ORF">ACFOMH_03845</name>
</gene>
<dbReference type="PANTHER" id="PTHR37955">
    <property type="entry name" value="TELLURITE RESISTANCE PROTEIN TEHA"/>
    <property type="match status" value="1"/>
</dbReference>
<evidence type="ECO:0000256" key="5">
    <source>
        <dbReference type="SAM" id="Phobius"/>
    </source>
</evidence>
<evidence type="ECO:0000256" key="4">
    <source>
        <dbReference type="ARBA" id="ARBA00023136"/>
    </source>
</evidence>
<keyword evidence="4 5" id="KW-0472">Membrane</keyword>
<evidence type="ECO:0000256" key="2">
    <source>
        <dbReference type="ARBA" id="ARBA00022692"/>
    </source>
</evidence>